<dbReference type="EMBL" id="ATFC01000008">
    <property type="protein sequence ID" value="EPF46686.1"/>
    <property type="molecule type" value="Genomic_DNA"/>
</dbReference>
<protein>
    <submittedName>
        <fullName evidence="1">Uncharacterized protein</fullName>
    </submittedName>
</protein>
<proteinExistence type="predicted"/>
<name>S3LB14_9SPIR</name>
<dbReference type="Proteomes" id="UP000014605">
    <property type="component" value="Unassembled WGS sequence"/>
</dbReference>
<dbReference type="AlphaFoldDB" id="S3LB14"/>
<sequence length="62" mass="7180">MRNMSIIPPPPPHQLIHHWQYVAGTQIFSSLDSRNYVTHCRNSTTPHHDNTSIRYKLSIGNL</sequence>
<comment type="caution">
    <text evidence="1">The sequence shown here is derived from an EMBL/GenBank/DDBJ whole genome shotgun (WGS) entry which is preliminary data.</text>
</comment>
<dbReference type="HOGENOM" id="CLU_2903008_0_0_12"/>
<reference evidence="1 2" key="1">
    <citation type="submission" date="2013-04" db="EMBL/GenBank/DDBJ databases">
        <title>The Genome Sequence of Treponema vincentii F0403.</title>
        <authorList>
            <consortium name="The Broad Institute Genomics Platform"/>
            <person name="Earl A."/>
            <person name="Ward D."/>
            <person name="Feldgarden M."/>
            <person name="Gevers D."/>
            <person name="Leonetti C."/>
            <person name="Izard J."/>
            <person name="Walker B."/>
            <person name="Young S."/>
            <person name="Zeng Q."/>
            <person name="Gargeya S."/>
            <person name="Fitzgerald M."/>
            <person name="Haas B."/>
            <person name="Abouelleil A."/>
            <person name="Allen A.W."/>
            <person name="Alvarado L."/>
            <person name="Arachchi H.M."/>
            <person name="Berlin A.M."/>
            <person name="Chapman S.B."/>
            <person name="Gainer-Dewar J."/>
            <person name="Goldberg J."/>
            <person name="Griggs A."/>
            <person name="Gujja S."/>
            <person name="Hansen M."/>
            <person name="Howarth C."/>
            <person name="Imamovic A."/>
            <person name="Ireland A."/>
            <person name="Larimer J."/>
            <person name="McCowan C."/>
            <person name="Murphy C."/>
            <person name="Pearson M."/>
            <person name="Poon T.W."/>
            <person name="Priest M."/>
            <person name="Roberts A."/>
            <person name="Saif S."/>
            <person name="Shea T."/>
            <person name="Sisk P."/>
            <person name="Sykes S."/>
            <person name="Wortman J."/>
            <person name="Nusbaum C."/>
            <person name="Birren B."/>
        </authorList>
    </citation>
    <scope>NUCLEOTIDE SEQUENCE [LARGE SCALE GENOMIC DNA]</scope>
    <source>
        <strain evidence="1 2">F0403</strain>
    </source>
</reference>
<keyword evidence="2" id="KW-1185">Reference proteome</keyword>
<evidence type="ECO:0000313" key="1">
    <source>
        <dbReference type="EMBL" id="EPF46686.1"/>
    </source>
</evidence>
<accession>S3LB14</accession>
<organism evidence="1 2">
    <name type="scientific">Treponema vincentii F0403</name>
    <dbReference type="NCBI Taxonomy" id="1125702"/>
    <lineage>
        <taxon>Bacteria</taxon>
        <taxon>Pseudomonadati</taxon>
        <taxon>Spirochaetota</taxon>
        <taxon>Spirochaetia</taxon>
        <taxon>Spirochaetales</taxon>
        <taxon>Treponemataceae</taxon>
        <taxon>Treponema</taxon>
    </lineage>
</organism>
<gene>
    <name evidence="1" type="ORF">HMPREF1222_01262</name>
</gene>
<evidence type="ECO:0000313" key="2">
    <source>
        <dbReference type="Proteomes" id="UP000014605"/>
    </source>
</evidence>